<evidence type="ECO:0000259" key="8">
    <source>
        <dbReference type="PROSITE" id="PS50850"/>
    </source>
</evidence>
<feature type="transmembrane region" description="Helical" evidence="7">
    <location>
        <begin position="261"/>
        <end position="283"/>
    </location>
</feature>
<comment type="caution">
    <text evidence="9">The sequence shown here is derived from an EMBL/GenBank/DDBJ whole genome shotgun (WGS) entry which is preliminary data.</text>
</comment>
<organism evidence="9 10">
    <name type="scientific">Elysia chlorotica</name>
    <name type="common">Eastern emerald elysia</name>
    <name type="synonym">Sea slug</name>
    <dbReference type="NCBI Taxonomy" id="188477"/>
    <lineage>
        <taxon>Eukaryota</taxon>
        <taxon>Metazoa</taxon>
        <taxon>Spiralia</taxon>
        <taxon>Lophotrochozoa</taxon>
        <taxon>Mollusca</taxon>
        <taxon>Gastropoda</taxon>
        <taxon>Heterobranchia</taxon>
        <taxon>Euthyneura</taxon>
        <taxon>Panpulmonata</taxon>
        <taxon>Sacoglossa</taxon>
        <taxon>Placobranchoidea</taxon>
        <taxon>Plakobranchidae</taxon>
        <taxon>Elysia</taxon>
    </lineage>
</organism>
<dbReference type="InterPro" id="IPR003663">
    <property type="entry name" value="Sugar/inositol_transpt"/>
</dbReference>
<dbReference type="InterPro" id="IPR036259">
    <property type="entry name" value="MFS_trans_sf"/>
</dbReference>
<dbReference type="AlphaFoldDB" id="A0A3S1AXZ5"/>
<dbReference type="PROSITE" id="PS00216">
    <property type="entry name" value="SUGAR_TRANSPORT_1"/>
    <property type="match status" value="1"/>
</dbReference>
<evidence type="ECO:0000256" key="6">
    <source>
        <dbReference type="ARBA" id="ARBA00023136"/>
    </source>
</evidence>
<dbReference type="GO" id="GO:0005366">
    <property type="term" value="F:myo-inositol:proton symporter activity"/>
    <property type="evidence" value="ECO:0007669"/>
    <property type="project" value="TreeGrafter"/>
</dbReference>
<dbReference type="PANTHER" id="PTHR48020">
    <property type="entry name" value="PROTON MYO-INOSITOL COTRANSPORTER"/>
    <property type="match status" value="1"/>
</dbReference>
<evidence type="ECO:0000256" key="3">
    <source>
        <dbReference type="ARBA" id="ARBA00022448"/>
    </source>
</evidence>
<dbReference type="InterPro" id="IPR020846">
    <property type="entry name" value="MFS_dom"/>
</dbReference>
<keyword evidence="4 7" id="KW-0812">Transmembrane</keyword>
<dbReference type="PROSITE" id="PS50850">
    <property type="entry name" value="MFS"/>
    <property type="match status" value="1"/>
</dbReference>
<feature type="transmembrane region" description="Helical" evidence="7">
    <location>
        <begin position="113"/>
        <end position="135"/>
    </location>
</feature>
<comment type="subcellular location">
    <subcellularLocation>
        <location evidence="1">Membrane</location>
        <topology evidence="1">Multi-pass membrane protein</topology>
    </subcellularLocation>
</comment>
<dbReference type="STRING" id="188477.A0A3S1AXZ5"/>
<feature type="transmembrane region" description="Helical" evidence="7">
    <location>
        <begin position="175"/>
        <end position="197"/>
    </location>
</feature>
<dbReference type="PANTHER" id="PTHR48020:SF12">
    <property type="entry name" value="PROTON MYO-INOSITOL COTRANSPORTER"/>
    <property type="match status" value="1"/>
</dbReference>
<evidence type="ECO:0000313" key="9">
    <source>
        <dbReference type="EMBL" id="RUS75144.1"/>
    </source>
</evidence>
<dbReference type="InterPro" id="IPR005829">
    <property type="entry name" value="Sugar_transporter_CS"/>
</dbReference>
<dbReference type="Gene3D" id="1.20.1250.20">
    <property type="entry name" value="MFS general substrate transporter like domains"/>
    <property type="match status" value="1"/>
</dbReference>
<comment type="similarity">
    <text evidence="2">Belongs to the major facilitator superfamily. Sugar transporter (TC 2.A.1.1) family.</text>
</comment>
<dbReference type="OrthoDB" id="6339427at2759"/>
<proteinExistence type="inferred from homology"/>
<dbReference type="Pfam" id="PF00083">
    <property type="entry name" value="Sugar_tr"/>
    <property type="match status" value="1"/>
</dbReference>
<feature type="transmembrane region" description="Helical" evidence="7">
    <location>
        <begin position="88"/>
        <end position="107"/>
    </location>
</feature>
<evidence type="ECO:0000256" key="5">
    <source>
        <dbReference type="ARBA" id="ARBA00022989"/>
    </source>
</evidence>
<name>A0A3S1AXZ5_ELYCH</name>
<dbReference type="Proteomes" id="UP000271974">
    <property type="component" value="Unassembled WGS sequence"/>
</dbReference>
<dbReference type="SUPFAM" id="SSF103473">
    <property type="entry name" value="MFS general substrate transporter"/>
    <property type="match status" value="1"/>
</dbReference>
<dbReference type="InterPro" id="IPR050814">
    <property type="entry name" value="Myo-inositol_Transporter"/>
</dbReference>
<keyword evidence="5 7" id="KW-1133">Transmembrane helix</keyword>
<gene>
    <name evidence="9" type="ORF">EGW08_017084</name>
</gene>
<feature type="transmembrane region" description="Helical" evidence="7">
    <location>
        <begin position="147"/>
        <end position="169"/>
    </location>
</feature>
<dbReference type="PRINTS" id="PR00171">
    <property type="entry name" value="SUGRTRNSPORT"/>
</dbReference>
<evidence type="ECO:0000256" key="7">
    <source>
        <dbReference type="SAM" id="Phobius"/>
    </source>
</evidence>
<feature type="transmembrane region" description="Helical" evidence="7">
    <location>
        <begin position="61"/>
        <end position="81"/>
    </location>
</feature>
<feature type="domain" description="Major facilitator superfamily (MFS) profile" evidence="8">
    <location>
        <begin position="23"/>
        <end position="330"/>
    </location>
</feature>
<keyword evidence="3" id="KW-0813">Transport</keyword>
<evidence type="ECO:0000256" key="2">
    <source>
        <dbReference type="ARBA" id="ARBA00010992"/>
    </source>
</evidence>
<dbReference type="InterPro" id="IPR005828">
    <property type="entry name" value="MFS_sugar_transport-like"/>
</dbReference>
<dbReference type="EMBL" id="RQTK01000767">
    <property type="protein sequence ID" value="RUS75144.1"/>
    <property type="molecule type" value="Genomic_DNA"/>
</dbReference>
<reference evidence="9 10" key="1">
    <citation type="submission" date="2019-01" db="EMBL/GenBank/DDBJ databases">
        <title>A draft genome assembly of the solar-powered sea slug Elysia chlorotica.</title>
        <authorList>
            <person name="Cai H."/>
            <person name="Li Q."/>
            <person name="Fang X."/>
            <person name="Li J."/>
            <person name="Curtis N.E."/>
            <person name="Altenburger A."/>
            <person name="Shibata T."/>
            <person name="Feng M."/>
            <person name="Maeda T."/>
            <person name="Schwartz J.A."/>
            <person name="Shigenobu S."/>
            <person name="Lundholm N."/>
            <person name="Nishiyama T."/>
            <person name="Yang H."/>
            <person name="Hasebe M."/>
            <person name="Li S."/>
            <person name="Pierce S.K."/>
            <person name="Wang J."/>
        </authorList>
    </citation>
    <scope>NUCLEOTIDE SEQUENCE [LARGE SCALE GENOMIC DNA]</scope>
    <source>
        <strain evidence="9">EC2010</strain>
        <tissue evidence="9">Whole organism of an adult</tissue>
    </source>
</reference>
<sequence length="330" mass="36051">MMESSKEALDTQSNKHPLMVYLMAFCATIGGFLFGYDTGIINGAILLLQKEYSLSATWVEGVVSSCIGAAAIFSFFSGVIADAVGRKVSIMMTSVVFTLGALLMGVANGPEMILLGRITVGAAIGVVSAVVPVYVAECSPSDIRGRLVTVHQLCITIGIWISSIFAGAFQELDQGWRYMLGLGALPGILQFVMFFWLPESPRYQMMKGDLTKAKATLQSLRSTDDVTGEMNAIQATIEAEANNTGWRVWKNLFTTPHVRRALFVGCMLQLLAQFSGINTVIYYSSSILKSAGFDVRMAIWLSVVPLSVNYRLGRDWGMLHFYRLLLVHPG</sequence>
<protein>
    <recommendedName>
        <fullName evidence="8">Major facilitator superfamily (MFS) profile domain-containing protein</fullName>
    </recommendedName>
</protein>
<feature type="transmembrane region" description="Helical" evidence="7">
    <location>
        <begin position="20"/>
        <end position="41"/>
    </location>
</feature>
<evidence type="ECO:0000256" key="1">
    <source>
        <dbReference type="ARBA" id="ARBA00004141"/>
    </source>
</evidence>
<accession>A0A3S1AXZ5</accession>
<keyword evidence="10" id="KW-1185">Reference proteome</keyword>
<dbReference type="GO" id="GO:0016324">
    <property type="term" value="C:apical plasma membrane"/>
    <property type="evidence" value="ECO:0007669"/>
    <property type="project" value="TreeGrafter"/>
</dbReference>
<keyword evidence="6 7" id="KW-0472">Membrane</keyword>
<evidence type="ECO:0000256" key="4">
    <source>
        <dbReference type="ARBA" id="ARBA00022692"/>
    </source>
</evidence>
<evidence type="ECO:0000313" key="10">
    <source>
        <dbReference type="Proteomes" id="UP000271974"/>
    </source>
</evidence>